<keyword evidence="6" id="KW-0862">Zinc</keyword>
<dbReference type="InterPro" id="IPR000834">
    <property type="entry name" value="Peptidase_M14"/>
</dbReference>
<dbReference type="OrthoDB" id="10249045at2759"/>
<evidence type="ECO:0000256" key="1">
    <source>
        <dbReference type="ARBA" id="ARBA00001947"/>
    </source>
</evidence>
<comment type="caution">
    <text evidence="11">The sequence shown here is derived from an EMBL/GenBank/DDBJ whole genome shotgun (WGS) entry which is preliminary data.</text>
</comment>
<evidence type="ECO:0000313" key="11">
    <source>
        <dbReference type="EMBL" id="KAJ8249754.1"/>
    </source>
</evidence>
<evidence type="ECO:0000256" key="7">
    <source>
        <dbReference type="ARBA" id="ARBA00023049"/>
    </source>
</evidence>
<evidence type="ECO:0000256" key="4">
    <source>
        <dbReference type="ARBA" id="ARBA00022670"/>
    </source>
</evidence>
<keyword evidence="5" id="KW-0479">Metal-binding</keyword>
<feature type="region of interest" description="Disordered" evidence="9">
    <location>
        <begin position="22"/>
        <end position="48"/>
    </location>
</feature>
<dbReference type="PROSITE" id="PS00132">
    <property type="entry name" value="CARBOXYPEPT_ZN_1"/>
    <property type="match status" value="1"/>
</dbReference>
<dbReference type="InterPro" id="IPR057247">
    <property type="entry name" value="CARBOXYPEPT_ZN_2"/>
</dbReference>
<comment type="cofactor">
    <cofactor evidence="1">
        <name>Zn(2+)</name>
        <dbReference type="ChEBI" id="CHEBI:29105"/>
    </cofactor>
</comment>
<comment type="caution">
    <text evidence="8">Lacks conserved residue(s) required for the propagation of feature annotation.</text>
</comment>
<dbReference type="PROSITE" id="PS00133">
    <property type="entry name" value="CARBOXYPEPT_ZN_2"/>
    <property type="match status" value="1"/>
</dbReference>
<dbReference type="SMART" id="SM00631">
    <property type="entry name" value="Zn_pept"/>
    <property type="match status" value="1"/>
</dbReference>
<evidence type="ECO:0000256" key="3">
    <source>
        <dbReference type="ARBA" id="ARBA00022645"/>
    </source>
</evidence>
<evidence type="ECO:0000256" key="9">
    <source>
        <dbReference type="SAM" id="MobiDB-lite"/>
    </source>
</evidence>
<evidence type="ECO:0000256" key="5">
    <source>
        <dbReference type="ARBA" id="ARBA00022723"/>
    </source>
</evidence>
<reference evidence="11" key="1">
    <citation type="journal article" date="2023" name="Science">
        <title>Genome structures resolve the early diversification of teleost fishes.</title>
        <authorList>
            <person name="Parey E."/>
            <person name="Louis A."/>
            <person name="Montfort J."/>
            <person name="Bouchez O."/>
            <person name="Roques C."/>
            <person name="Iampietro C."/>
            <person name="Lluch J."/>
            <person name="Castinel A."/>
            <person name="Donnadieu C."/>
            <person name="Desvignes T."/>
            <person name="Floi Bucao C."/>
            <person name="Jouanno E."/>
            <person name="Wen M."/>
            <person name="Mejri S."/>
            <person name="Dirks R."/>
            <person name="Jansen H."/>
            <person name="Henkel C."/>
            <person name="Chen W.J."/>
            <person name="Zahm M."/>
            <person name="Cabau C."/>
            <person name="Klopp C."/>
            <person name="Thompson A.W."/>
            <person name="Robinson-Rechavi M."/>
            <person name="Braasch I."/>
            <person name="Lecointre G."/>
            <person name="Bobe J."/>
            <person name="Postlethwait J.H."/>
            <person name="Berthelot C."/>
            <person name="Roest Crollius H."/>
            <person name="Guiguen Y."/>
        </authorList>
    </citation>
    <scope>NUCLEOTIDE SEQUENCE</scope>
    <source>
        <strain evidence="11">Concon-B</strain>
    </source>
</reference>
<dbReference type="EMBL" id="JAFJMO010000019">
    <property type="protein sequence ID" value="KAJ8249754.1"/>
    <property type="molecule type" value="Genomic_DNA"/>
</dbReference>
<dbReference type="PANTHER" id="PTHR11532">
    <property type="entry name" value="PROTEASE M14 CARBOXYPEPTIDASE"/>
    <property type="match status" value="1"/>
</dbReference>
<dbReference type="GO" id="GO:0005615">
    <property type="term" value="C:extracellular space"/>
    <property type="evidence" value="ECO:0007669"/>
    <property type="project" value="TreeGrafter"/>
</dbReference>
<protein>
    <recommendedName>
        <fullName evidence="10">Peptidase M14 domain-containing protein</fullName>
    </recommendedName>
</protein>
<dbReference type="InterPro" id="IPR057246">
    <property type="entry name" value="CARBOXYPEPT_ZN_1"/>
</dbReference>
<evidence type="ECO:0000259" key="10">
    <source>
        <dbReference type="PROSITE" id="PS52035"/>
    </source>
</evidence>
<dbReference type="Proteomes" id="UP001152803">
    <property type="component" value="Unassembled WGS sequence"/>
</dbReference>
<dbReference type="Pfam" id="PF00246">
    <property type="entry name" value="Peptidase_M14"/>
    <property type="match status" value="1"/>
</dbReference>
<comment type="similarity">
    <text evidence="2 8">Belongs to the peptidase M14 family.</text>
</comment>
<dbReference type="GO" id="GO:0004181">
    <property type="term" value="F:metallocarboxypeptidase activity"/>
    <property type="evidence" value="ECO:0007669"/>
    <property type="project" value="InterPro"/>
</dbReference>
<feature type="domain" description="Peptidase M14" evidence="10">
    <location>
        <begin position="104"/>
        <end position="356"/>
    </location>
</feature>
<dbReference type="AlphaFoldDB" id="A0A9Q1HMY1"/>
<keyword evidence="7" id="KW-0482">Metalloprotease</keyword>
<dbReference type="SUPFAM" id="SSF53187">
    <property type="entry name" value="Zn-dependent exopeptidases"/>
    <property type="match status" value="1"/>
</dbReference>
<dbReference type="Gene3D" id="3.40.630.10">
    <property type="entry name" value="Zn peptidases"/>
    <property type="match status" value="1"/>
</dbReference>
<evidence type="ECO:0000256" key="2">
    <source>
        <dbReference type="ARBA" id="ARBA00005988"/>
    </source>
</evidence>
<keyword evidence="4" id="KW-0645">Protease</keyword>
<name>A0A9Q1HMY1_CONCO</name>
<dbReference type="PANTHER" id="PTHR11532:SF84">
    <property type="entry name" value="CARBOXYPEPTIDASE M"/>
    <property type="match status" value="1"/>
</dbReference>
<accession>A0A9Q1HMY1</accession>
<sequence>MAAGLRSPFPGAILPCEVKRRAQEKPGGRLPPVPPSKRIKTPRGGTGDGLGRSVSNFIAAGVLGELWIRYKVDRILTQMMVLFTSCLCLWLGAWVSTASGLDFRYHNSVEVEQYLKAVNRNYSSLTYLHSIGKSVEGRDLWVLVLGKHPTEHKIGIPEFKYVGNMHGNEVVGRVMLLHLIELLTQGYGADPLVTHILNSTRVHILPSMNPDGFEASTRDCMFSEGRFNKHGVDLNRNFPDAFDWEEGEAREAEVRAVMDWLSSEPFVLSANLHGGAVVASYPYDNSNGGEEFKKGSSVAPDDDVFVHLAKTYSFSHAQMRKDNCDEARNFKDGITNGFYWYPWPVSPAARARLKTR</sequence>
<keyword evidence="7" id="KW-0378">Hydrolase</keyword>
<dbReference type="GO" id="GO:0016485">
    <property type="term" value="P:protein processing"/>
    <property type="evidence" value="ECO:0007669"/>
    <property type="project" value="TreeGrafter"/>
</dbReference>
<proteinExistence type="inferred from homology"/>
<organism evidence="11 12">
    <name type="scientific">Conger conger</name>
    <name type="common">Conger eel</name>
    <name type="synonym">Muraena conger</name>
    <dbReference type="NCBI Taxonomy" id="82655"/>
    <lineage>
        <taxon>Eukaryota</taxon>
        <taxon>Metazoa</taxon>
        <taxon>Chordata</taxon>
        <taxon>Craniata</taxon>
        <taxon>Vertebrata</taxon>
        <taxon>Euteleostomi</taxon>
        <taxon>Actinopterygii</taxon>
        <taxon>Neopterygii</taxon>
        <taxon>Teleostei</taxon>
        <taxon>Anguilliformes</taxon>
        <taxon>Congridae</taxon>
        <taxon>Conger</taxon>
    </lineage>
</organism>
<dbReference type="PRINTS" id="PR00765">
    <property type="entry name" value="CRBOXYPTASEA"/>
</dbReference>
<evidence type="ECO:0000313" key="12">
    <source>
        <dbReference type="Proteomes" id="UP001152803"/>
    </source>
</evidence>
<dbReference type="PROSITE" id="PS52035">
    <property type="entry name" value="PEPTIDASE_M14"/>
    <property type="match status" value="1"/>
</dbReference>
<keyword evidence="12" id="KW-1185">Reference proteome</keyword>
<evidence type="ECO:0000256" key="6">
    <source>
        <dbReference type="ARBA" id="ARBA00022833"/>
    </source>
</evidence>
<evidence type="ECO:0000256" key="8">
    <source>
        <dbReference type="PROSITE-ProRule" id="PRU01379"/>
    </source>
</evidence>
<dbReference type="GO" id="GO:0006518">
    <property type="term" value="P:peptide metabolic process"/>
    <property type="evidence" value="ECO:0007669"/>
    <property type="project" value="TreeGrafter"/>
</dbReference>
<dbReference type="InterPro" id="IPR050753">
    <property type="entry name" value="Peptidase_M14_domain"/>
</dbReference>
<keyword evidence="3" id="KW-0121">Carboxypeptidase</keyword>
<gene>
    <name evidence="11" type="ORF">COCON_G00229700</name>
</gene>
<dbReference type="GO" id="GO:0008270">
    <property type="term" value="F:zinc ion binding"/>
    <property type="evidence" value="ECO:0007669"/>
    <property type="project" value="InterPro"/>
</dbReference>